<dbReference type="GO" id="GO:0001671">
    <property type="term" value="F:ATPase activator activity"/>
    <property type="evidence" value="ECO:0007669"/>
    <property type="project" value="InterPro"/>
</dbReference>
<dbReference type="Pfam" id="PF01753">
    <property type="entry name" value="zf-MYND"/>
    <property type="match status" value="1"/>
</dbReference>
<proteinExistence type="predicted"/>
<accession>A0A8T1X2B0</accession>
<dbReference type="GO" id="GO:0005829">
    <property type="term" value="C:cytosol"/>
    <property type="evidence" value="ECO:0007669"/>
    <property type="project" value="TreeGrafter"/>
</dbReference>
<dbReference type="GO" id="GO:0051087">
    <property type="term" value="F:protein-folding chaperone binding"/>
    <property type="evidence" value="ECO:0007669"/>
    <property type="project" value="InterPro"/>
</dbReference>
<feature type="compositionally biased region" description="Basic and acidic residues" evidence="5">
    <location>
        <begin position="114"/>
        <end position="124"/>
    </location>
</feature>
<evidence type="ECO:0000256" key="2">
    <source>
        <dbReference type="ARBA" id="ARBA00022771"/>
    </source>
</evidence>
<evidence type="ECO:0000313" key="8">
    <source>
        <dbReference type="Proteomes" id="UP000693981"/>
    </source>
</evidence>
<gene>
    <name evidence="7" type="ORF">PHYBOEH_007717</name>
</gene>
<evidence type="ECO:0000256" key="3">
    <source>
        <dbReference type="ARBA" id="ARBA00022833"/>
    </source>
</evidence>
<keyword evidence="8" id="KW-1185">Reference proteome</keyword>
<keyword evidence="3" id="KW-0862">Zinc</keyword>
<dbReference type="GO" id="GO:0008270">
    <property type="term" value="F:zinc ion binding"/>
    <property type="evidence" value="ECO:0007669"/>
    <property type="project" value="UniProtKB-KW"/>
</dbReference>
<keyword evidence="2 4" id="KW-0863">Zinc-finger</keyword>
<feature type="compositionally biased region" description="Low complexity" evidence="5">
    <location>
        <begin position="130"/>
        <end position="158"/>
    </location>
</feature>
<feature type="domain" description="MYND-type" evidence="6">
    <location>
        <begin position="76"/>
        <end position="113"/>
    </location>
</feature>
<evidence type="ECO:0000259" key="6">
    <source>
        <dbReference type="PROSITE" id="PS50865"/>
    </source>
</evidence>
<reference evidence="7" key="1">
    <citation type="submission" date="2021-02" db="EMBL/GenBank/DDBJ databases">
        <authorList>
            <person name="Palmer J.M."/>
        </authorList>
    </citation>
    <scope>NUCLEOTIDE SEQUENCE</scope>
    <source>
        <strain evidence="7">SCRP23</strain>
    </source>
</reference>
<comment type="caution">
    <text evidence="7">The sequence shown here is derived from an EMBL/GenBank/DDBJ whole genome shotgun (WGS) entry which is preliminary data.</text>
</comment>
<evidence type="ECO:0000313" key="7">
    <source>
        <dbReference type="EMBL" id="KAG7399856.1"/>
    </source>
</evidence>
<dbReference type="PROSITE" id="PS50865">
    <property type="entry name" value="ZF_MYND_2"/>
    <property type="match status" value="1"/>
</dbReference>
<dbReference type="PROSITE" id="PS01360">
    <property type="entry name" value="ZF_MYND_1"/>
    <property type="match status" value="1"/>
</dbReference>
<dbReference type="PANTHER" id="PTHR13009">
    <property type="entry name" value="HEAT SHOCK PROTEIN 90 HSP90 CO-CHAPERONE AHA-1"/>
    <property type="match status" value="1"/>
</dbReference>
<dbReference type="EMBL" id="JAGDFL010000043">
    <property type="protein sequence ID" value="KAG7399856.1"/>
    <property type="molecule type" value="Genomic_DNA"/>
</dbReference>
<evidence type="ECO:0000256" key="5">
    <source>
        <dbReference type="SAM" id="MobiDB-lite"/>
    </source>
</evidence>
<dbReference type="InterPro" id="IPR002893">
    <property type="entry name" value="Znf_MYND"/>
</dbReference>
<dbReference type="GO" id="GO:0006457">
    <property type="term" value="P:protein folding"/>
    <property type="evidence" value="ECO:0007669"/>
    <property type="project" value="TreeGrafter"/>
</dbReference>
<feature type="region of interest" description="Disordered" evidence="5">
    <location>
        <begin position="49"/>
        <end position="75"/>
    </location>
</feature>
<evidence type="ECO:0000256" key="4">
    <source>
        <dbReference type="PROSITE-ProRule" id="PRU00134"/>
    </source>
</evidence>
<dbReference type="AlphaFoldDB" id="A0A8T1X2B0"/>
<dbReference type="OrthoDB" id="341421at2759"/>
<name>A0A8T1X2B0_9STRA</name>
<keyword evidence="1" id="KW-0479">Metal-binding</keyword>
<evidence type="ECO:0000256" key="1">
    <source>
        <dbReference type="ARBA" id="ARBA00022723"/>
    </source>
</evidence>
<feature type="region of interest" description="Disordered" evidence="5">
    <location>
        <begin position="112"/>
        <end position="163"/>
    </location>
</feature>
<dbReference type="SMART" id="SM01000">
    <property type="entry name" value="Aha1_N"/>
    <property type="match status" value="1"/>
</dbReference>
<organism evidence="7 8">
    <name type="scientific">Phytophthora boehmeriae</name>
    <dbReference type="NCBI Taxonomy" id="109152"/>
    <lineage>
        <taxon>Eukaryota</taxon>
        <taxon>Sar</taxon>
        <taxon>Stramenopiles</taxon>
        <taxon>Oomycota</taxon>
        <taxon>Peronosporomycetes</taxon>
        <taxon>Peronosporales</taxon>
        <taxon>Peronosporaceae</taxon>
        <taxon>Phytophthora</taxon>
    </lineage>
</organism>
<protein>
    <recommendedName>
        <fullName evidence="6">MYND-type domain-containing protein</fullName>
    </recommendedName>
</protein>
<dbReference type="Proteomes" id="UP000693981">
    <property type="component" value="Unassembled WGS sequence"/>
</dbReference>
<sequence length="359" mass="39451">MATPTDVKSLNVGWDPSPLAANDAFDANSLIERSQEVKVDVNDYSRFKDIGADLEDDDKKEDTKAKVAPTPTDPSCRNCSKAGAKLKCSVCKKAVYCARKCQASDWQFHKRICKKPEPPKKNDPPRPSPSKKSTTEAAKTTKTTTTSAKPKAASSESSVVVTDEADLPKDMRGYKNGMPYFHRELSKEEKNLIGDIAPQKIETKPVATSSAGHDGSAWNTAGTFEERVFTKWAEEQWNTVFTGATLSEGNLLATLKAPEKITGDASICVVRGKKRYLFDFNFNLPFEVAISGGSTCKGSYTMNDISNDEDYEISWRLTKKPSSSSEQSAVQAFVGTKNSGLQKELVRLISVFAQEFLKQ</sequence>
<dbReference type="InterPro" id="IPR015310">
    <property type="entry name" value="AHSA1-like_N"/>
</dbReference>
<dbReference type="PANTHER" id="PTHR13009:SF22">
    <property type="entry name" value="LD43819P"/>
    <property type="match status" value="1"/>
</dbReference>
<dbReference type="Pfam" id="PF09229">
    <property type="entry name" value="Aha1_N"/>
    <property type="match status" value="1"/>
</dbReference>